<dbReference type="RefSeq" id="WP_025392124.1">
    <property type="nucleotide sequence ID" value="NZ_FMYU01000003.1"/>
</dbReference>
<dbReference type="Proteomes" id="UP000199411">
    <property type="component" value="Unassembled WGS sequence"/>
</dbReference>
<evidence type="ECO:0008006" key="3">
    <source>
        <dbReference type="Google" id="ProtNLM"/>
    </source>
</evidence>
<organism evidence="1 2">
    <name type="scientific">Desulfurella multipotens</name>
    <dbReference type="NCBI Taxonomy" id="79269"/>
    <lineage>
        <taxon>Bacteria</taxon>
        <taxon>Pseudomonadati</taxon>
        <taxon>Campylobacterota</taxon>
        <taxon>Desulfurellia</taxon>
        <taxon>Desulfurellales</taxon>
        <taxon>Desulfurellaceae</taxon>
        <taxon>Desulfurella</taxon>
    </lineage>
</organism>
<accession>A0A1G6JYZ0</accession>
<reference evidence="2" key="1">
    <citation type="submission" date="2016-10" db="EMBL/GenBank/DDBJ databases">
        <authorList>
            <person name="Varghese N."/>
            <person name="Submissions S."/>
        </authorList>
    </citation>
    <scope>NUCLEOTIDE SEQUENCE [LARGE SCALE GENOMIC DNA]</scope>
    <source>
        <strain evidence="2">DSM 8415</strain>
    </source>
</reference>
<dbReference type="OrthoDB" id="9914960at2"/>
<evidence type="ECO:0000313" key="2">
    <source>
        <dbReference type="Proteomes" id="UP000199411"/>
    </source>
</evidence>
<dbReference type="EMBL" id="FMYU01000003">
    <property type="protein sequence ID" value="SDC23950.1"/>
    <property type="molecule type" value="Genomic_DNA"/>
</dbReference>
<evidence type="ECO:0000313" key="1">
    <source>
        <dbReference type="EMBL" id="SDC23950.1"/>
    </source>
</evidence>
<sequence>MLKDLFYAGVGLAYNINQKITKAIEDGKSILKEKNVSEYISSEVTKKKEDIDKIISESLNEFFSKIGMATKEDIEKLRQELKNFKHE</sequence>
<protein>
    <recommendedName>
        <fullName evidence="3">Polyhydroxyalkanoate synthesis regulator phasin</fullName>
    </recommendedName>
</protein>
<proteinExistence type="predicted"/>
<keyword evidence="2" id="KW-1185">Reference proteome</keyword>
<gene>
    <name evidence="1" type="ORF">SAMN05660835_00516</name>
</gene>
<name>A0A1G6JYZ0_9BACT</name>
<dbReference type="AlphaFoldDB" id="A0A1G6JYZ0"/>